<dbReference type="Proteomes" id="UP000076962">
    <property type="component" value="Unassembled WGS sequence"/>
</dbReference>
<proteinExistence type="predicted"/>
<dbReference type="EMBL" id="LUTY01002565">
    <property type="protein sequence ID" value="OAD20061.1"/>
    <property type="molecule type" value="Genomic_DNA"/>
</dbReference>
<protein>
    <submittedName>
        <fullName evidence="2">RND family efflux transporter MFP subunit</fullName>
    </submittedName>
</protein>
<dbReference type="AlphaFoldDB" id="A0A0A6NZV1"/>
<dbReference type="GO" id="GO:0015562">
    <property type="term" value="F:efflux transmembrane transporter activity"/>
    <property type="evidence" value="ECO:0007669"/>
    <property type="project" value="TreeGrafter"/>
</dbReference>
<feature type="domain" description="CusB-like beta-barrel" evidence="1">
    <location>
        <begin position="2"/>
        <end position="67"/>
    </location>
</feature>
<dbReference type="InterPro" id="IPR058792">
    <property type="entry name" value="Beta-barrel_RND_2"/>
</dbReference>
<keyword evidence="3" id="KW-1185">Reference proteome</keyword>
<dbReference type="Gene3D" id="2.40.30.170">
    <property type="match status" value="1"/>
</dbReference>
<accession>A0A0A6NZV1</accession>
<evidence type="ECO:0000313" key="2">
    <source>
        <dbReference type="EMBL" id="OAD20061.1"/>
    </source>
</evidence>
<evidence type="ECO:0000259" key="1">
    <source>
        <dbReference type="Pfam" id="PF25954"/>
    </source>
</evidence>
<dbReference type="GO" id="GO:1990281">
    <property type="term" value="C:efflux pump complex"/>
    <property type="evidence" value="ECO:0007669"/>
    <property type="project" value="TreeGrafter"/>
</dbReference>
<comment type="caution">
    <text evidence="2">The sequence shown here is derived from an EMBL/GenBank/DDBJ whole genome shotgun (WGS) entry which is preliminary data.</text>
</comment>
<gene>
    <name evidence="2" type="ORF">THIOM_004260</name>
</gene>
<organism evidence="2 3">
    <name type="scientific">Candidatus Thiomargarita nelsonii</name>
    <dbReference type="NCBI Taxonomy" id="1003181"/>
    <lineage>
        <taxon>Bacteria</taxon>
        <taxon>Pseudomonadati</taxon>
        <taxon>Pseudomonadota</taxon>
        <taxon>Gammaproteobacteria</taxon>
        <taxon>Thiotrichales</taxon>
        <taxon>Thiotrichaceae</taxon>
        <taxon>Thiomargarita</taxon>
    </lineage>
</organism>
<reference evidence="2 3" key="1">
    <citation type="submission" date="2016-05" db="EMBL/GenBank/DDBJ databases">
        <title>Single-cell genome of chain-forming Candidatus Thiomargarita nelsonii and comparison to other large sulfur-oxidizing bacteria.</title>
        <authorList>
            <person name="Winkel M."/>
            <person name="Salman V."/>
            <person name="Woyke T."/>
            <person name="Schulz-Vogt H."/>
            <person name="Richter M."/>
            <person name="Flood B."/>
            <person name="Bailey J."/>
            <person name="Amann R."/>
            <person name="Mussmann M."/>
        </authorList>
    </citation>
    <scope>NUCLEOTIDE SEQUENCE [LARGE SCALE GENOMIC DNA]</scope>
    <source>
        <strain evidence="2 3">THI036</strain>
    </source>
</reference>
<evidence type="ECO:0000313" key="3">
    <source>
        <dbReference type="Proteomes" id="UP000076962"/>
    </source>
</evidence>
<name>A0A0A6NZV1_9GAMM</name>
<dbReference type="Gene3D" id="2.40.420.20">
    <property type="match status" value="1"/>
</dbReference>
<sequence>MLPQRYFPLVTTGSKARIRFDAIREREFTGRVLARIALGNENSRSFPLLLDIPNPKRHLAPGMSAQIWIELNEPESATVLMLPRDAIITKSDGNQLVWQVKEKDGMLKAFPLTIETGRHQGDWVEILSNKIQPGERIVLLGNENLRPGQAVKAQQIHRSELAE</sequence>
<dbReference type="Pfam" id="PF25954">
    <property type="entry name" value="Beta-barrel_RND_2"/>
    <property type="match status" value="1"/>
</dbReference>
<dbReference type="PANTHER" id="PTHR30469">
    <property type="entry name" value="MULTIDRUG RESISTANCE PROTEIN MDTA"/>
    <property type="match status" value="1"/>
</dbReference>